<dbReference type="Gene3D" id="1.20.1720.10">
    <property type="entry name" value="Multidrug resistance protein D"/>
    <property type="match status" value="1"/>
</dbReference>
<organism evidence="8 9">
    <name type="scientific">Legionella wadsworthii</name>
    <dbReference type="NCBI Taxonomy" id="28088"/>
    <lineage>
        <taxon>Bacteria</taxon>
        <taxon>Pseudomonadati</taxon>
        <taxon>Pseudomonadota</taxon>
        <taxon>Gammaproteobacteria</taxon>
        <taxon>Legionellales</taxon>
        <taxon>Legionellaceae</taxon>
        <taxon>Legionella</taxon>
    </lineage>
</organism>
<feature type="domain" description="Major facilitator superfamily (MFS) profile" evidence="7">
    <location>
        <begin position="1"/>
        <end position="297"/>
    </location>
</feature>
<evidence type="ECO:0000256" key="6">
    <source>
        <dbReference type="SAM" id="Phobius"/>
    </source>
</evidence>
<dbReference type="RefSeq" id="WP_051635429.1">
    <property type="nucleotide sequence ID" value="NZ_UGPB01000001.1"/>
</dbReference>
<gene>
    <name evidence="8" type="primary">emrD_1</name>
    <name evidence="8" type="ORF">NCTC11532_00526</name>
</gene>
<feature type="transmembrane region" description="Helical" evidence="6">
    <location>
        <begin position="61"/>
        <end position="80"/>
    </location>
</feature>
<evidence type="ECO:0000259" key="7">
    <source>
        <dbReference type="PROSITE" id="PS50850"/>
    </source>
</evidence>
<dbReference type="Pfam" id="PF07690">
    <property type="entry name" value="MFS_1"/>
    <property type="match status" value="1"/>
</dbReference>
<dbReference type="PANTHER" id="PTHR23502">
    <property type="entry name" value="MAJOR FACILITATOR SUPERFAMILY"/>
    <property type="match status" value="1"/>
</dbReference>
<dbReference type="STRING" id="1122170.GCA_000701265_02151"/>
<evidence type="ECO:0000256" key="1">
    <source>
        <dbReference type="ARBA" id="ARBA00004141"/>
    </source>
</evidence>
<evidence type="ECO:0000256" key="3">
    <source>
        <dbReference type="ARBA" id="ARBA00022692"/>
    </source>
</evidence>
<dbReference type="SUPFAM" id="SSF103473">
    <property type="entry name" value="MFS general substrate transporter"/>
    <property type="match status" value="1"/>
</dbReference>
<dbReference type="Proteomes" id="UP000255297">
    <property type="component" value="Unassembled WGS sequence"/>
</dbReference>
<protein>
    <submittedName>
        <fullName evidence="8">Multidrug resistance protein</fullName>
    </submittedName>
</protein>
<dbReference type="EMBL" id="UGPB01000001">
    <property type="protein sequence ID" value="STY28356.1"/>
    <property type="molecule type" value="Genomic_DNA"/>
</dbReference>
<proteinExistence type="predicted"/>
<evidence type="ECO:0000256" key="5">
    <source>
        <dbReference type="ARBA" id="ARBA00023136"/>
    </source>
</evidence>
<keyword evidence="4 6" id="KW-1133">Transmembrane helix</keyword>
<keyword evidence="3 6" id="KW-0812">Transmembrane</keyword>
<comment type="subcellular location">
    <subcellularLocation>
        <location evidence="1">Membrane</location>
        <topology evidence="1">Multi-pass membrane protein</topology>
    </subcellularLocation>
</comment>
<evidence type="ECO:0000313" key="8">
    <source>
        <dbReference type="EMBL" id="STY28356.1"/>
    </source>
</evidence>
<accession>A0A378LN68</accession>
<dbReference type="PROSITE" id="PS50850">
    <property type="entry name" value="MFS"/>
    <property type="match status" value="1"/>
</dbReference>
<dbReference type="InterPro" id="IPR020846">
    <property type="entry name" value="MFS_dom"/>
</dbReference>
<evidence type="ECO:0000256" key="4">
    <source>
        <dbReference type="ARBA" id="ARBA00022989"/>
    </source>
</evidence>
<dbReference type="GO" id="GO:1990961">
    <property type="term" value="P:xenobiotic detoxification by transmembrane export across the plasma membrane"/>
    <property type="evidence" value="ECO:0007669"/>
    <property type="project" value="TreeGrafter"/>
</dbReference>
<dbReference type="InterPro" id="IPR011701">
    <property type="entry name" value="MFS"/>
</dbReference>
<reference evidence="8 9" key="1">
    <citation type="submission" date="2018-06" db="EMBL/GenBank/DDBJ databases">
        <authorList>
            <consortium name="Pathogen Informatics"/>
            <person name="Doyle S."/>
        </authorList>
    </citation>
    <scope>NUCLEOTIDE SEQUENCE [LARGE SCALE GENOMIC DNA]</scope>
    <source>
        <strain evidence="8 9">NCTC11532</strain>
    </source>
</reference>
<keyword evidence="9" id="KW-1185">Reference proteome</keyword>
<sequence>MLIGLSINFIGSLICWLSPNIYLLFLGRFIQGLGVGAGYSLARPILRDLFEKETLAVYNSYLAISTVVILTTAPILGGYIQQYAGWRYNFLFLSIYGFLILYFFYLNTPETSKFHHQDNFKIKVIIMNTKILLKSPIFLRFSLCPLLTYAGILAWITEAPIVLQEIVGLTPVQFGWIYIFSGIGFALGGFLNMKFVIKAGIERMMNIGFSSQLVAGLLMLLFYLFGYINTAVIVMPILLFMMGSSLVFPNSSAGALTPFPKIAGTAGVLFGLCKFSEELAQAVWLHSLMTRTSYQLR</sequence>
<evidence type="ECO:0000256" key="2">
    <source>
        <dbReference type="ARBA" id="ARBA00022448"/>
    </source>
</evidence>
<dbReference type="AlphaFoldDB" id="A0A378LN68"/>
<feature type="transmembrane region" description="Helical" evidence="6">
    <location>
        <begin position="176"/>
        <end position="197"/>
    </location>
</feature>
<feature type="transmembrane region" description="Helical" evidence="6">
    <location>
        <begin position="137"/>
        <end position="156"/>
    </location>
</feature>
<feature type="transmembrane region" description="Helical" evidence="6">
    <location>
        <begin position="86"/>
        <end position="106"/>
    </location>
</feature>
<dbReference type="PANTHER" id="PTHR23502:SF132">
    <property type="entry name" value="POLYAMINE TRANSPORTER 2-RELATED"/>
    <property type="match status" value="1"/>
</dbReference>
<dbReference type="InterPro" id="IPR036259">
    <property type="entry name" value="MFS_trans_sf"/>
</dbReference>
<name>A0A378LN68_9GAMM</name>
<dbReference type="GO" id="GO:0015385">
    <property type="term" value="F:sodium:proton antiporter activity"/>
    <property type="evidence" value="ECO:0007669"/>
    <property type="project" value="TreeGrafter"/>
</dbReference>
<evidence type="ECO:0000313" key="9">
    <source>
        <dbReference type="Proteomes" id="UP000255297"/>
    </source>
</evidence>
<dbReference type="GO" id="GO:0005886">
    <property type="term" value="C:plasma membrane"/>
    <property type="evidence" value="ECO:0007669"/>
    <property type="project" value="TreeGrafter"/>
</dbReference>
<keyword evidence="2" id="KW-0813">Transport</keyword>
<keyword evidence="5 6" id="KW-0472">Membrane</keyword>